<sequence>MSFSSPENVLNGRMASRDLAIATIYLSQMTVGILGNFSLLYHDLCHYYTEGHAWRPIHLILTGMAVAAFLVLLYKGIPQTIPTWELSPNLGNTGYKLIYYIHRMFPVATGLLAEAWAGIKC</sequence>
<comment type="subcellular location">
    <subcellularLocation>
        <location evidence="1 11">Cell membrane</location>
        <topology evidence="1 11">Multi-pass membrane protein</topology>
    </subcellularLocation>
</comment>
<evidence type="ECO:0000256" key="2">
    <source>
        <dbReference type="ARBA" id="ARBA00010663"/>
    </source>
</evidence>
<keyword evidence="8 11" id="KW-0472">Membrane</keyword>
<dbReference type="PANTHER" id="PTHR24062">
    <property type="entry name" value="VOMERONASAL TYPE-1 RECEPTOR"/>
    <property type="match status" value="1"/>
</dbReference>
<evidence type="ECO:0000256" key="11">
    <source>
        <dbReference type="RuleBase" id="RU364061"/>
    </source>
</evidence>
<dbReference type="InterPro" id="IPR004072">
    <property type="entry name" value="Vmron_rcpt_1"/>
</dbReference>
<feature type="transmembrane region" description="Helical" evidence="11">
    <location>
        <begin position="97"/>
        <end position="119"/>
    </location>
</feature>
<evidence type="ECO:0000256" key="5">
    <source>
        <dbReference type="ARBA" id="ARBA00022692"/>
    </source>
</evidence>
<dbReference type="Pfam" id="PF03402">
    <property type="entry name" value="V1R"/>
    <property type="match status" value="1"/>
</dbReference>
<evidence type="ECO:0000256" key="6">
    <source>
        <dbReference type="ARBA" id="ARBA00022989"/>
    </source>
</evidence>
<reference evidence="12" key="2">
    <citation type="submission" date="2025-09" db="UniProtKB">
        <authorList>
            <consortium name="Ensembl"/>
        </authorList>
    </citation>
    <scope>IDENTIFICATION</scope>
</reference>
<organism evidence="12 13">
    <name type="scientific">Neovison vison</name>
    <name type="common">American mink</name>
    <name type="synonym">Mustela vison</name>
    <dbReference type="NCBI Taxonomy" id="452646"/>
    <lineage>
        <taxon>Eukaryota</taxon>
        <taxon>Metazoa</taxon>
        <taxon>Chordata</taxon>
        <taxon>Craniata</taxon>
        <taxon>Vertebrata</taxon>
        <taxon>Euteleostomi</taxon>
        <taxon>Mammalia</taxon>
        <taxon>Eutheria</taxon>
        <taxon>Laurasiatheria</taxon>
        <taxon>Carnivora</taxon>
        <taxon>Caniformia</taxon>
        <taxon>Musteloidea</taxon>
        <taxon>Mustelidae</taxon>
        <taxon>Mustelinae</taxon>
        <taxon>Neogale</taxon>
    </lineage>
</organism>
<dbReference type="Gene3D" id="1.20.1070.10">
    <property type="entry name" value="Rhodopsin 7-helix transmembrane proteins"/>
    <property type="match status" value="1"/>
</dbReference>
<keyword evidence="10 11" id="KW-0807">Transducer</keyword>
<protein>
    <recommendedName>
        <fullName evidence="11">Vomeronasal type-1 receptor</fullName>
    </recommendedName>
</protein>
<dbReference type="GO" id="GO:0005886">
    <property type="term" value="C:plasma membrane"/>
    <property type="evidence" value="ECO:0007669"/>
    <property type="project" value="UniProtKB-SubCell"/>
</dbReference>
<feature type="transmembrane region" description="Helical" evidence="11">
    <location>
        <begin position="53"/>
        <end position="77"/>
    </location>
</feature>
<evidence type="ECO:0000313" key="12">
    <source>
        <dbReference type="Ensembl" id="ENSNVIP00000030020.1"/>
    </source>
</evidence>
<evidence type="ECO:0000256" key="10">
    <source>
        <dbReference type="ARBA" id="ARBA00023224"/>
    </source>
</evidence>
<keyword evidence="6 11" id="KW-1133">Transmembrane helix</keyword>
<evidence type="ECO:0000256" key="7">
    <source>
        <dbReference type="ARBA" id="ARBA00023040"/>
    </source>
</evidence>
<name>A0A8C7CA60_NEOVI</name>
<comment type="similarity">
    <text evidence="2 11">Belongs to the G-protein coupled receptor 1 family.</text>
</comment>
<keyword evidence="13" id="KW-1185">Reference proteome</keyword>
<comment type="caution">
    <text evidence="11">Lacks conserved residue(s) required for the propagation of feature annotation.</text>
</comment>
<keyword evidence="5 11" id="KW-0812">Transmembrane</keyword>
<keyword evidence="4 11" id="KW-0589">Pheromone response</keyword>
<accession>A0A8C7CA60</accession>
<reference evidence="12" key="1">
    <citation type="submission" date="2025-08" db="UniProtKB">
        <authorList>
            <consortium name="Ensembl"/>
        </authorList>
    </citation>
    <scope>IDENTIFICATION</scope>
</reference>
<evidence type="ECO:0000313" key="13">
    <source>
        <dbReference type="Proteomes" id="UP000694425"/>
    </source>
</evidence>
<dbReference type="GO" id="GO:0016503">
    <property type="term" value="F:pheromone receptor activity"/>
    <property type="evidence" value="ECO:0007669"/>
    <property type="project" value="InterPro"/>
</dbReference>
<dbReference type="Proteomes" id="UP000694425">
    <property type="component" value="Unplaced"/>
</dbReference>
<evidence type="ECO:0000256" key="9">
    <source>
        <dbReference type="ARBA" id="ARBA00023170"/>
    </source>
</evidence>
<keyword evidence="3 11" id="KW-1003">Cell membrane</keyword>
<dbReference type="Ensembl" id="ENSNVIT00000034789.1">
    <property type="protein sequence ID" value="ENSNVIP00000030020.1"/>
    <property type="gene ID" value="ENSNVIG00000023132.1"/>
</dbReference>
<evidence type="ECO:0000256" key="8">
    <source>
        <dbReference type="ARBA" id="ARBA00023136"/>
    </source>
</evidence>
<proteinExistence type="inferred from homology"/>
<dbReference type="GO" id="GO:0019236">
    <property type="term" value="P:response to pheromone"/>
    <property type="evidence" value="ECO:0007669"/>
    <property type="project" value="UniProtKB-KW"/>
</dbReference>
<dbReference type="SUPFAM" id="SSF81321">
    <property type="entry name" value="Family A G protein-coupled receptor-like"/>
    <property type="match status" value="1"/>
</dbReference>
<evidence type="ECO:0000256" key="4">
    <source>
        <dbReference type="ARBA" id="ARBA00022507"/>
    </source>
</evidence>
<keyword evidence="9 11" id="KW-0675">Receptor</keyword>
<evidence type="ECO:0000256" key="1">
    <source>
        <dbReference type="ARBA" id="ARBA00004651"/>
    </source>
</evidence>
<feature type="transmembrane region" description="Helical" evidence="11">
    <location>
        <begin position="20"/>
        <end position="41"/>
    </location>
</feature>
<evidence type="ECO:0000256" key="3">
    <source>
        <dbReference type="ARBA" id="ARBA00022475"/>
    </source>
</evidence>
<keyword evidence="7 11" id="KW-0297">G-protein coupled receptor</keyword>
<dbReference type="AlphaFoldDB" id="A0A8C7CA60"/>